<dbReference type="Pfam" id="PF02752">
    <property type="entry name" value="Arrestin_C"/>
    <property type="match status" value="1"/>
</dbReference>
<dbReference type="SMART" id="SM01017">
    <property type="entry name" value="Arrestin_C"/>
    <property type="match status" value="1"/>
</dbReference>
<dbReference type="Pfam" id="PF00339">
    <property type="entry name" value="Arrestin_N"/>
    <property type="match status" value="1"/>
</dbReference>
<dbReference type="PANTHER" id="PTHR11188">
    <property type="entry name" value="ARRESTIN DOMAIN CONTAINING PROTEIN"/>
    <property type="match status" value="1"/>
</dbReference>
<reference evidence="5 6" key="1">
    <citation type="submission" date="2024-07" db="EMBL/GenBank/DDBJ databases">
        <title>Section-level genome sequencing and comparative genomics of Aspergillus sections Usti and Cavernicolus.</title>
        <authorList>
            <consortium name="Lawrence Berkeley National Laboratory"/>
            <person name="Nybo J.L."/>
            <person name="Vesth T.C."/>
            <person name="Theobald S."/>
            <person name="Frisvad J.C."/>
            <person name="Larsen T.O."/>
            <person name="Kjaerboelling I."/>
            <person name="Rothschild-Mancinelli K."/>
            <person name="Lyhne E.K."/>
            <person name="Kogle M.E."/>
            <person name="Barry K."/>
            <person name="Clum A."/>
            <person name="Na H."/>
            <person name="Ledsgaard L."/>
            <person name="Lin J."/>
            <person name="Lipzen A."/>
            <person name="Kuo A."/>
            <person name="Riley R."/>
            <person name="Mondo S."/>
            <person name="LaButti K."/>
            <person name="Haridas S."/>
            <person name="Pangalinan J."/>
            <person name="Salamov A.A."/>
            <person name="Simmons B.A."/>
            <person name="Magnuson J.K."/>
            <person name="Chen J."/>
            <person name="Drula E."/>
            <person name="Henrissat B."/>
            <person name="Wiebenga A."/>
            <person name="Lubbers R.J."/>
            <person name="Gomes A.C."/>
            <person name="Makela M.R."/>
            <person name="Stajich J."/>
            <person name="Grigoriev I.V."/>
            <person name="Mortensen U.H."/>
            <person name="De vries R.P."/>
            <person name="Baker S.E."/>
            <person name="Andersen M.R."/>
        </authorList>
    </citation>
    <scope>NUCLEOTIDE SEQUENCE [LARGE SCALE GENOMIC DNA]</scope>
    <source>
        <strain evidence="5 6">CBS 600.67</strain>
    </source>
</reference>
<dbReference type="InterPro" id="IPR011021">
    <property type="entry name" value="Arrestin-like_N"/>
</dbReference>
<name>A0ABR4IRL4_9EURO</name>
<keyword evidence="2" id="KW-0833">Ubl conjugation pathway</keyword>
<dbReference type="EMBL" id="JBFXLS010000016">
    <property type="protein sequence ID" value="KAL2829453.1"/>
    <property type="molecule type" value="Genomic_DNA"/>
</dbReference>
<comment type="caution">
    <text evidence="5">The sequence shown here is derived from an EMBL/GenBank/DDBJ whole genome shotgun (WGS) entry which is preliminary data.</text>
</comment>
<sequence length="367" mass="41938">MTLHRLKGEHGGSQREYVDVQLDKSYVAFQGSQQEALAVYLSGNLVFRFKEPATIKHIRVHLSGVRRVSLPSRTGWKKSCKEEEFYKKSWDFHDAYRTTPEVLPVGDHRYPFTVVLEGSMPESVERMKEASIAYFFTVEIGRKHGRDVSYRKPLHVIRSPTLYDVAMTLDEVWAEKLLYRIHIPSKAVAFGTSLDVNYDFVPLLQDLKIEYIESQLLEVREFAINEDEVVSGRNSSTTTTILSSDRYIIDDNTAECTMKSIGGYQFSRTLHLPKTLGQCVQDTDALGITVKHKLQVNARMQNPDGHVSELRLTIPVSIYLSPYYRVWGGDSFVSEDLPPIPVICDSEEVPPPYGQHETDRLYRLALE</sequence>
<evidence type="ECO:0000259" key="4">
    <source>
        <dbReference type="SMART" id="SM01017"/>
    </source>
</evidence>
<dbReference type="InterPro" id="IPR014752">
    <property type="entry name" value="Arrestin-like_C"/>
</dbReference>
<gene>
    <name evidence="5" type="ORF">BDW59DRAFT_142113</name>
</gene>
<proteinExistence type="inferred from homology"/>
<dbReference type="InterPro" id="IPR011022">
    <property type="entry name" value="Arrestin_C-like"/>
</dbReference>
<comment type="similarity">
    <text evidence="1">Belongs to the arrestin family.</text>
</comment>
<evidence type="ECO:0000313" key="6">
    <source>
        <dbReference type="Proteomes" id="UP001610335"/>
    </source>
</evidence>
<protein>
    <recommendedName>
        <fullName evidence="4">Arrestin C-terminal-like domain-containing protein</fullName>
    </recommendedName>
</protein>
<dbReference type="Proteomes" id="UP001610335">
    <property type="component" value="Unassembled WGS sequence"/>
</dbReference>
<dbReference type="InterPro" id="IPR014756">
    <property type="entry name" value="Ig_E-set"/>
</dbReference>
<evidence type="ECO:0000256" key="3">
    <source>
        <dbReference type="ARBA" id="ARBA00038766"/>
    </source>
</evidence>
<comment type="subunit">
    <text evidence="3">Interacts with hulA.</text>
</comment>
<feature type="domain" description="Arrestin C-terminal-like" evidence="4">
    <location>
        <begin position="173"/>
        <end position="323"/>
    </location>
</feature>
<evidence type="ECO:0000256" key="2">
    <source>
        <dbReference type="ARBA" id="ARBA00022786"/>
    </source>
</evidence>
<dbReference type="InterPro" id="IPR050357">
    <property type="entry name" value="Arrestin_domain-protein"/>
</dbReference>
<evidence type="ECO:0000256" key="1">
    <source>
        <dbReference type="ARBA" id="ARBA00005298"/>
    </source>
</evidence>
<dbReference type="PANTHER" id="PTHR11188:SF17">
    <property type="entry name" value="FI21816P1"/>
    <property type="match status" value="1"/>
</dbReference>
<accession>A0ABR4IRL4</accession>
<organism evidence="5 6">
    <name type="scientific">Aspergillus cavernicola</name>
    <dbReference type="NCBI Taxonomy" id="176166"/>
    <lineage>
        <taxon>Eukaryota</taxon>
        <taxon>Fungi</taxon>
        <taxon>Dikarya</taxon>
        <taxon>Ascomycota</taxon>
        <taxon>Pezizomycotina</taxon>
        <taxon>Eurotiomycetes</taxon>
        <taxon>Eurotiomycetidae</taxon>
        <taxon>Eurotiales</taxon>
        <taxon>Aspergillaceae</taxon>
        <taxon>Aspergillus</taxon>
        <taxon>Aspergillus subgen. Nidulantes</taxon>
    </lineage>
</organism>
<evidence type="ECO:0000313" key="5">
    <source>
        <dbReference type="EMBL" id="KAL2829453.1"/>
    </source>
</evidence>
<dbReference type="Gene3D" id="2.60.40.640">
    <property type="match status" value="1"/>
</dbReference>
<dbReference type="SUPFAM" id="SSF81296">
    <property type="entry name" value="E set domains"/>
    <property type="match status" value="1"/>
</dbReference>
<keyword evidence="6" id="KW-1185">Reference proteome</keyword>